<feature type="transmembrane region" description="Helical" evidence="1">
    <location>
        <begin position="12"/>
        <end position="32"/>
    </location>
</feature>
<organism evidence="2">
    <name type="scientific">hydrothermal vent metagenome</name>
    <dbReference type="NCBI Taxonomy" id="652676"/>
    <lineage>
        <taxon>unclassified sequences</taxon>
        <taxon>metagenomes</taxon>
        <taxon>ecological metagenomes</taxon>
    </lineage>
</organism>
<keyword evidence="1" id="KW-0472">Membrane</keyword>
<feature type="transmembrane region" description="Helical" evidence="1">
    <location>
        <begin position="75"/>
        <end position="94"/>
    </location>
</feature>
<name>A0A3B0S7V6_9ZZZZ</name>
<sequence length="132" mass="14054">MTTLEYVKWVHLLAAAVWTGGLIVLTFLVLAIRKATDDVDVLRATARMFSKVSWSAFGIAVIAGAWLYTDSGLPWSQFTTKGTLVVSVGILTLIHQITAKYSSPAVRGIVQLVIVLLSIGIFGAAVALVPGP</sequence>
<keyword evidence="1" id="KW-1133">Transmembrane helix</keyword>
<accession>A0A3B0S7V6</accession>
<proteinExistence type="predicted"/>
<gene>
    <name evidence="2" type="ORF">MNBD_ACTINO01-2175</name>
</gene>
<evidence type="ECO:0008006" key="3">
    <source>
        <dbReference type="Google" id="ProtNLM"/>
    </source>
</evidence>
<dbReference type="AlphaFoldDB" id="A0A3B0S7V6"/>
<keyword evidence="1" id="KW-0812">Transmembrane</keyword>
<feature type="transmembrane region" description="Helical" evidence="1">
    <location>
        <begin position="52"/>
        <end position="69"/>
    </location>
</feature>
<feature type="transmembrane region" description="Helical" evidence="1">
    <location>
        <begin position="106"/>
        <end position="129"/>
    </location>
</feature>
<reference evidence="2" key="1">
    <citation type="submission" date="2018-06" db="EMBL/GenBank/DDBJ databases">
        <authorList>
            <person name="Zhirakovskaya E."/>
        </authorList>
    </citation>
    <scope>NUCLEOTIDE SEQUENCE</scope>
</reference>
<protein>
    <recommendedName>
        <fullName evidence="3">Copper resistance protein D domain-containing protein</fullName>
    </recommendedName>
</protein>
<evidence type="ECO:0000256" key="1">
    <source>
        <dbReference type="SAM" id="Phobius"/>
    </source>
</evidence>
<dbReference type="EMBL" id="UOEI01000081">
    <property type="protein sequence ID" value="VAV92433.1"/>
    <property type="molecule type" value="Genomic_DNA"/>
</dbReference>
<evidence type="ECO:0000313" key="2">
    <source>
        <dbReference type="EMBL" id="VAV92433.1"/>
    </source>
</evidence>